<name>A0A2K0AXZ8_STAHA</name>
<evidence type="ECO:0000313" key="11">
    <source>
        <dbReference type="EMBL" id="PNN29894.1"/>
    </source>
</evidence>
<feature type="binding site" evidence="7 10">
    <location>
        <position position="82"/>
    </location>
    <ligand>
        <name>Mg(2+)</name>
        <dbReference type="ChEBI" id="CHEBI:18420"/>
    </ligand>
</feature>
<dbReference type="InterPro" id="IPR040442">
    <property type="entry name" value="Pyrv_kinase-like_dom_sf"/>
</dbReference>
<comment type="function">
    <text evidence="6 7">Catalyzes the reversible reaction in which hydroxymethyl group from 5,10-methylenetetrahydrofolate is transferred onto alpha-ketoisovalerate to form ketopantoate.</text>
</comment>
<dbReference type="GO" id="GO:0008168">
    <property type="term" value="F:methyltransferase activity"/>
    <property type="evidence" value="ECO:0007669"/>
    <property type="project" value="UniProtKB-KW"/>
</dbReference>
<evidence type="ECO:0000256" key="9">
    <source>
        <dbReference type="PIRSR" id="PIRSR000388-2"/>
    </source>
</evidence>
<dbReference type="PANTHER" id="PTHR20881:SF0">
    <property type="entry name" value="3-METHYL-2-OXOBUTANOATE HYDROXYMETHYLTRANSFERASE"/>
    <property type="match status" value="1"/>
</dbReference>
<dbReference type="Pfam" id="PF02548">
    <property type="entry name" value="Pantoate_transf"/>
    <property type="match status" value="1"/>
</dbReference>
<dbReference type="RefSeq" id="WP_053026736.1">
    <property type="nucleotide sequence ID" value="NZ_CAJCGD010000009.1"/>
</dbReference>
<dbReference type="GO" id="GO:0003864">
    <property type="term" value="F:3-methyl-2-oxobutanoate hydroxymethyltransferase activity"/>
    <property type="evidence" value="ECO:0007669"/>
    <property type="project" value="UniProtKB-UniRule"/>
</dbReference>
<keyword evidence="7 10" id="KW-0460">Magnesium</keyword>
<dbReference type="NCBIfam" id="NF001452">
    <property type="entry name" value="PRK00311.1"/>
    <property type="match status" value="1"/>
</dbReference>
<dbReference type="SUPFAM" id="SSF51621">
    <property type="entry name" value="Phosphoenolpyruvate/pyruvate domain"/>
    <property type="match status" value="1"/>
</dbReference>
<dbReference type="NCBIfam" id="TIGR00222">
    <property type="entry name" value="panB"/>
    <property type="match status" value="1"/>
</dbReference>
<comment type="catalytic activity">
    <reaction evidence="7">
        <text>(6R)-5,10-methylene-5,6,7,8-tetrahydrofolate + 3-methyl-2-oxobutanoate + H2O = 2-dehydropantoate + (6S)-5,6,7,8-tetrahydrofolate</text>
        <dbReference type="Rhea" id="RHEA:11824"/>
        <dbReference type="ChEBI" id="CHEBI:11561"/>
        <dbReference type="ChEBI" id="CHEBI:11851"/>
        <dbReference type="ChEBI" id="CHEBI:15377"/>
        <dbReference type="ChEBI" id="CHEBI:15636"/>
        <dbReference type="ChEBI" id="CHEBI:57453"/>
        <dbReference type="EC" id="2.1.2.11"/>
    </reaction>
</comment>
<dbReference type="EMBL" id="LORN02000006">
    <property type="protein sequence ID" value="PNN29894.1"/>
    <property type="molecule type" value="Genomic_DNA"/>
</dbReference>
<keyword evidence="11" id="KW-0489">Methyltransferase</keyword>
<dbReference type="GO" id="GO:0000287">
    <property type="term" value="F:magnesium ion binding"/>
    <property type="evidence" value="ECO:0007669"/>
    <property type="project" value="TreeGrafter"/>
</dbReference>
<evidence type="ECO:0000256" key="4">
    <source>
        <dbReference type="ARBA" id="ARBA00022655"/>
    </source>
</evidence>
<dbReference type="FunFam" id="3.20.20.60:FF:000003">
    <property type="entry name" value="3-methyl-2-oxobutanoate hydroxymethyltransferase"/>
    <property type="match status" value="1"/>
</dbReference>
<evidence type="ECO:0000313" key="12">
    <source>
        <dbReference type="Proteomes" id="UP000053523"/>
    </source>
</evidence>
<sequence>MKNLAKLVEMKQDKTKISMITAYDFPSAKQAQDANIDMILVGDSLGMTVLGYETTTQVTLEDMIHHGKAVRRGADDTFVVVDLPIGAVGVSDEHDLKNAITLYQETNANALKVEGAHLVNFIKKSTQIGIPIVAHLGLMPQSVGVMGYRLQGSTKDAAKQLIQEAHAVQEAGAVALVLEAIPSDLAGLISEQLDIPVIGIGAGKDTDGQVLVYHDMLNYGVDRYAKFVKQFGDFSVGIDAIKHYDEEVKAGTFPAEAHTYKKKILNEVNSND</sequence>
<feature type="binding site" evidence="7 9">
    <location>
        <begin position="43"/>
        <end position="44"/>
    </location>
    <ligand>
        <name>3-methyl-2-oxobutanoate</name>
        <dbReference type="ChEBI" id="CHEBI:11851"/>
    </ligand>
</feature>
<reference evidence="11 12" key="1">
    <citation type="submission" date="2017-12" db="EMBL/GenBank/DDBJ databases">
        <title>FDA dAtabase for Regulatory Grade micrObial Sequences (FDA-ARGOS): Supporting development and validation of Infectious Disease Dx tests.</title>
        <authorList>
            <person name="Hoffmann M."/>
            <person name="Allard M."/>
            <person name="Evans P."/>
            <person name="Brown E."/>
            <person name="Tallon L."/>
            <person name="Sadzewicz L."/>
            <person name="Sengamalay N."/>
            <person name="Ott S."/>
            <person name="Godinez A."/>
            <person name="Nagaraj S."/>
            <person name="Vavikolanu K."/>
            <person name="Aluvathingal J."/>
            <person name="Nadendla S."/>
            <person name="Sichtig H."/>
        </authorList>
    </citation>
    <scope>NUCLEOTIDE SEQUENCE [LARGE SCALE GENOMIC DNA]</scope>
    <source>
        <strain evidence="11 12">FDAARGOS_148</strain>
    </source>
</reference>
<feature type="binding site" evidence="7 10">
    <location>
        <position position="114"/>
    </location>
    <ligand>
        <name>Mg(2+)</name>
        <dbReference type="ChEBI" id="CHEBI:18420"/>
    </ligand>
</feature>
<dbReference type="PIRSF" id="PIRSF000388">
    <property type="entry name" value="Pantoate_hydroxy_MeTrfase"/>
    <property type="match status" value="1"/>
</dbReference>
<dbReference type="EC" id="2.1.2.11" evidence="7"/>
<evidence type="ECO:0000256" key="1">
    <source>
        <dbReference type="ARBA" id="ARBA00005033"/>
    </source>
</evidence>
<dbReference type="AlphaFoldDB" id="A0A2K0AXZ8"/>
<gene>
    <name evidence="7 11" type="primary">panB</name>
    <name evidence="11" type="ORF">AL503_000940</name>
</gene>
<dbReference type="CDD" id="cd06557">
    <property type="entry name" value="KPHMT-like"/>
    <property type="match status" value="1"/>
</dbReference>
<dbReference type="Proteomes" id="UP000053523">
    <property type="component" value="Unassembled WGS sequence"/>
</dbReference>
<evidence type="ECO:0000256" key="10">
    <source>
        <dbReference type="PIRSR" id="PIRSR000388-3"/>
    </source>
</evidence>
<keyword evidence="5 7" id="KW-0808">Transferase</keyword>
<evidence type="ECO:0000256" key="6">
    <source>
        <dbReference type="ARBA" id="ARBA00056497"/>
    </source>
</evidence>
<dbReference type="Gene3D" id="3.20.20.60">
    <property type="entry name" value="Phosphoenolpyruvate-binding domains"/>
    <property type="match status" value="1"/>
</dbReference>
<comment type="similarity">
    <text evidence="2 7">Belongs to the PanB family.</text>
</comment>
<accession>A0A2K0AXZ8</accession>
<dbReference type="GO" id="GO:0015940">
    <property type="term" value="P:pantothenate biosynthetic process"/>
    <property type="evidence" value="ECO:0007669"/>
    <property type="project" value="UniProtKB-UniRule"/>
</dbReference>
<comment type="subunit">
    <text evidence="3 7">Homodecamer; pentamer of dimers.</text>
</comment>
<dbReference type="InterPro" id="IPR003700">
    <property type="entry name" value="Pantoate_hydroxy_MeTrfase"/>
</dbReference>
<comment type="subcellular location">
    <subcellularLocation>
        <location evidence="7">Cytoplasm</location>
    </subcellularLocation>
</comment>
<evidence type="ECO:0000256" key="2">
    <source>
        <dbReference type="ARBA" id="ARBA00008676"/>
    </source>
</evidence>
<dbReference type="GO" id="GO:0005737">
    <property type="term" value="C:cytoplasm"/>
    <property type="evidence" value="ECO:0007669"/>
    <property type="project" value="UniProtKB-SubCell"/>
</dbReference>
<dbReference type="HAMAP" id="MF_00156">
    <property type="entry name" value="PanB"/>
    <property type="match status" value="1"/>
</dbReference>
<dbReference type="GO" id="GO:0032259">
    <property type="term" value="P:methylation"/>
    <property type="evidence" value="ECO:0007669"/>
    <property type="project" value="UniProtKB-KW"/>
</dbReference>
<dbReference type="InterPro" id="IPR015813">
    <property type="entry name" value="Pyrv/PenolPyrv_kinase-like_dom"/>
</dbReference>
<dbReference type="UniPathway" id="UPA00028">
    <property type="reaction ID" value="UER00003"/>
</dbReference>
<dbReference type="PANTHER" id="PTHR20881">
    <property type="entry name" value="3-METHYL-2-OXOBUTANOATE HYDROXYMETHYLTRANSFERASE"/>
    <property type="match status" value="1"/>
</dbReference>
<evidence type="ECO:0000256" key="3">
    <source>
        <dbReference type="ARBA" id="ARBA00011424"/>
    </source>
</evidence>
<evidence type="ECO:0000256" key="5">
    <source>
        <dbReference type="ARBA" id="ARBA00022679"/>
    </source>
</evidence>
<feature type="binding site" evidence="7 9">
    <location>
        <position position="112"/>
    </location>
    <ligand>
        <name>3-methyl-2-oxobutanoate</name>
        <dbReference type="ChEBI" id="CHEBI:11851"/>
    </ligand>
</feature>
<protein>
    <recommendedName>
        <fullName evidence="7">3-methyl-2-oxobutanoate hydroxymethyltransferase</fullName>
        <ecNumber evidence="7">2.1.2.11</ecNumber>
    </recommendedName>
    <alternativeName>
        <fullName evidence="7">Ketopantoate hydroxymethyltransferase</fullName>
        <shortName evidence="7">KPHMT</shortName>
    </alternativeName>
</protein>
<feature type="active site" description="Proton acceptor" evidence="7 8">
    <location>
        <position position="179"/>
    </location>
</feature>
<comment type="caution">
    <text evidence="11">The sequence shown here is derived from an EMBL/GenBank/DDBJ whole genome shotgun (WGS) entry which is preliminary data.</text>
</comment>
<comment type="pathway">
    <text evidence="1 7">Cofactor biosynthesis; (R)-pantothenate biosynthesis; (R)-pantoate from 3-methyl-2-oxobutanoate: step 1/2.</text>
</comment>
<keyword evidence="4 7" id="KW-0566">Pantothenate biosynthesis</keyword>
<keyword evidence="7 10" id="KW-0479">Metal-binding</keyword>
<feature type="binding site" evidence="7 9">
    <location>
        <position position="82"/>
    </location>
    <ligand>
        <name>3-methyl-2-oxobutanoate</name>
        <dbReference type="ChEBI" id="CHEBI:11851"/>
    </ligand>
</feature>
<proteinExistence type="inferred from homology"/>
<evidence type="ECO:0000256" key="7">
    <source>
        <dbReference type="HAMAP-Rule" id="MF_00156"/>
    </source>
</evidence>
<feature type="binding site" evidence="7 10">
    <location>
        <position position="43"/>
    </location>
    <ligand>
        <name>Mg(2+)</name>
        <dbReference type="ChEBI" id="CHEBI:18420"/>
    </ligand>
</feature>
<keyword evidence="7" id="KW-0963">Cytoplasm</keyword>
<organism evidence="11 12">
    <name type="scientific">Staphylococcus haemolyticus</name>
    <dbReference type="NCBI Taxonomy" id="1283"/>
    <lineage>
        <taxon>Bacteria</taxon>
        <taxon>Bacillati</taxon>
        <taxon>Bacillota</taxon>
        <taxon>Bacilli</taxon>
        <taxon>Bacillales</taxon>
        <taxon>Staphylococcaceae</taxon>
        <taxon>Staphylococcus</taxon>
    </lineage>
</organism>
<comment type="cofactor">
    <cofactor evidence="7 10">
        <name>Mg(2+)</name>
        <dbReference type="ChEBI" id="CHEBI:18420"/>
    </cofactor>
    <text evidence="7 10">Binds 1 Mg(2+) ion per subunit.</text>
</comment>
<evidence type="ECO:0000256" key="8">
    <source>
        <dbReference type="PIRSR" id="PIRSR000388-1"/>
    </source>
</evidence>